<dbReference type="Gene3D" id="3.40.1580.10">
    <property type="entry name" value="SMI1/KNR4-like"/>
    <property type="match status" value="1"/>
</dbReference>
<proteinExistence type="predicted"/>
<evidence type="ECO:0000256" key="1">
    <source>
        <dbReference type="SAM" id="MobiDB-lite"/>
    </source>
</evidence>
<name>A0A7W8BIP5_9ACTN</name>
<dbReference type="SUPFAM" id="SSF160631">
    <property type="entry name" value="SMI1/KNR4-like"/>
    <property type="match status" value="1"/>
</dbReference>
<dbReference type="InterPro" id="IPR018958">
    <property type="entry name" value="Knr4/Smi1-like_dom"/>
</dbReference>
<sequence length="203" mass="22127">MTEHEQLLTQVADKARNTRPWGWPSLPRPVGAATLARAEATLGFSLPPLLAELYLRIADGGFGPEYGLLPLLDSPPSGEPAAVVQYLANRESGREEPDWPWPEGVLPISHWGCGMYACVDCRSPRATVLLFEPNPGDPDLAWFLDAPSLTDWLRSWVQGTGWYEEENEGVDLALWTGFPGRGTPAPSAYGGAEQEHEASPAPH</sequence>
<comment type="caution">
    <text evidence="3">The sequence shown here is derived from an EMBL/GenBank/DDBJ whole genome shotgun (WGS) entry which is preliminary data.</text>
</comment>
<dbReference type="EMBL" id="JACHJE010000002">
    <property type="protein sequence ID" value="MBB5124060.1"/>
    <property type="molecule type" value="Genomic_DNA"/>
</dbReference>
<gene>
    <name evidence="3" type="ORF">FHS32_000788</name>
</gene>
<protein>
    <recommendedName>
        <fullName evidence="2">Knr4/Smi1-like domain-containing protein</fullName>
    </recommendedName>
</protein>
<dbReference type="SMART" id="SM00860">
    <property type="entry name" value="SMI1_KNR4"/>
    <property type="match status" value="1"/>
</dbReference>
<dbReference type="AlphaFoldDB" id="A0A7W8BIP5"/>
<keyword evidence="4" id="KW-1185">Reference proteome</keyword>
<dbReference type="Pfam" id="PF09346">
    <property type="entry name" value="SMI1_KNR4"/>
    <property type="match status" value="1"/>
</dbReference>
<accession>A0A7W8BIP5</accession>
<dbReference type="InterPro" id="IPR037883">
    <property type="entry name" value="Knr4/Smi1-like_sf"/>
</dbReference>
<feature type="region of interest" description="Disordered" evidence="1">
    <location>
        <begin position="183"/>
        <end position="203"/>
    </location>
</feature>
<evidence type="ECO:0000313" key="3">
    <source>
        <dbReference type="EMBL" id="MBB5124060.1"/>
    </source>
</evidence>
<feature type="domain" description="Knr4/Smi1-like" evidence="2">
    <location>
        <begin position="29"/>
        <end position="155"/>
    </location>
</feature>
<evidence type="ECO:0000313" key="4">
    <source>
        <dbReference type="Proteomes" id="UP000568022"/>
    </source>
</evidence>
<evidence type="ECO:0000259" key="2">
    <source>
        <dbReference type="SMART" id="SM00860"/>
    </source>
</evidence>
<organism evidence="3 4">
    <name type="scientific">Streptomyces griseoloalbus</name>
    <dbReference type="NCBI Taxonomy" id="67303"/>
    <lineage>
        <taxon>Bacteria</taxon>
        <taxon>Bacillati</taxon>
        <taxon>Actinomycetota</taxon>
        <taxon>Actinomycetes</taxon>
        <taxon>Kitasatosporales</taxon>
        <taxon>Streptomycetaceae</taxon>
        <taxon>Streptomyces</taxon>
    </lineage>
</organism>
<feature type="compositionally biased region" description="Basic and acidic residues" evidence="1">
    <location>
        <begin position="193"/>
        <end position="203"/>
    </location>
</feature>
<reference evidence="3 4" key="1">
    <citation type="submission" date="2020-08" db="EMBL/GenBank/DDBJ databases">
        <title>Genomic Encyclopedia of Type Strains, Phase III (KMG-III): the genomes of soil and plant-associated and newly described type strains.</title>
        <authorList>
            <person name="Whitman W."/>
        </authorList>
    </citation>
    <scope>NUCLEOTIDE SEQUENCE [LARGE SCALE GENOMIC DNA]</scope>
    <source>
        <strain evidence="3 4">CECT 3226</strain>
    </source>
</reference>
<dbReference type="Proteomes" id="UP000568022">
    <property type="component" value="Unassembled WGS sequence"/>
</dbReference>